<dbReference type="STRING" id="31958.SD37_02620"/>
<comment type="similarity">
    <text evidence="1">Belongs to the nitroreductase family.</text>
</comment>
<evidence type="ECO:0000259" key="3">
    <source>
        <dbReference type="Pfam" id="PF00881"/>
    </source>
</evidence>
<evidence type="ECO:0000256" key="2">
    <source>
        <dbReference type="ARBA" id="ARBA00023002"/>
    </source>
</evidence>
<dbReference type="eggNOG" id="COG0778">
    <property type="taxonomic scope" value="Bacteria"/>
</dbReference>
<name>A0A193BR39_AMYOR</name>
<evidence type="ECO:0000313" key="5">
    <source>
        <dbReference type="Proteomes" id="UP000093695"/>
    </source>
</evidence>
<dbReference type="PANTHER" id="PTHR43673:SF10">
    <property type="entry name" value="NADH DEHYDROGENASE_NAD(P)H NITROREDUCTASE XCC3605-RELATED"/>
    <property type="match status" value="1"/>
</dbReference>
<accession>A0A193BR39</accession>
<gene>
    <name evidence="4" type="ORF">SD37_02620</name>
</gene>
<dbReference type="Proteomes" id="UP000093695">
    <property type="component" value="Chromosome"/>
</dbReference>
<protein>
    <submittedName>
        <fullName evidence="4">Nitroreductase</fullName>
    </submittedName>
</protein>
<evidence type="ECO:0000313" key="4">
    <source>
        <dbReference type="EMBL" id="ANN14657.1"/>
    </source>
</evidence>
<evidence type="ECO:0000256" key="1">
    <source>
        <dbReference type="ARBA" id="ARBA00007118"/>
    </source>
</evidence>
<dbReference type="RefSeq" id="WP_044853677.1">
    <property type="nucleotide sequence ID" value="NZ_CP016174.1"/>
</dbReference>
<dbReference type="SUPFAM" id="SSF55469">
    <property type="entry name" value="FMN-dependent nitroreductase-like"/>
    <property type="match status" value="1"/>
</dbReference>
<dbReference type="InterPro" id="IPR029479">
    <property type="entry name" value="Nitroreductase"/>
</dbReference>
<keyword evidence="2" id="KW-0560">Oxidoreductase</keyword>
<dbReference type="KEGG" id="aori:SD37_02620"/>
<dbReference type="PANTHER" id="PTHR43673">
    <property type="entry name" value="NAD(P)H NITROREDUCTASE YDGI-RELATED"/>
    <property type="match status" value="1"/>
</dbReference>
<feature type="domain" description="Nitroreductase" evidence="3">
    <location>
        <begin position="7"/>
        <end position="165"/>
    </location>
</feature>
<proteinExistence type="inferred from homology"/>
<sequence>MEFQDVVRRRRMVRKFTDEPVAEDSLRRILRNALKGPSAGFSQGQGFLVLTGEELAKFWEFGAGWAPESVTTAPVAIVPLSVKNAYLDRYAKPDKGVADRDESWWRVPYWDVDTGMATLLILQTAVDEGLGAVFFGLAPESVERLHSEFGVPEDHDPIGVVALGHGDEPGPSPGSSATKIARRDFDDVIRFGHW</sequence>
<keyword evidence="5" id="KW-1185">Reference proteome</keyword>
<dbReference type="Gene3D" id="3.40.109.10">
    <property type="entry name" value="NADH Oxidase"/>
    <property type="match status" value="1"/>
</dbReference>
<dbReference type="AlphaFoldDB" id="A0A193BR39"/>
<organism evidence="4 5">
    <name type="scientific">Amycolatopsis orientalis</name>
    <name type="common">Nocardia orientalis</name>
    <dbReference type="NCBI Taxonomy" id="31958"/>
    <lineage>
        <taxon>Bacteria</taxon>
        <taxon>Bacillati</taxon>
        <taxon>Actinomycetota</taxon>
        <taxon>Actinomycetes</taxon>
        <taxon>Pseudonocardiales</taxon>
        <taxon>Pseudonocardiaceae</taxon>
        <taxon>Amycolatopsis</taxon>
    </lineage>
</organism>
<dbReference type="InterPro" id="IPR000415">
    <property type="entry name" value="Nitroreductase-like"/>
</dbReference>
<dbReference type="Pfam" id="PF00881">
    <property type="entry name" value="Nitroreductase"/>
    <property type="match status" value="1"/>
</dbReference>
<dbReference type="GO" id="GO:0016491">
    <property type="term" value="F:oxidoreductase activity"/>
    <property type="evidence" value="ECO:0007669"/>
    <property type="project" value="UniProtKB-KW"/>
</dbReference>
<dbReference type="CDD" id="cd02062">
    <property type="entry name" value="Nitro_FMN_reductase"/>
    <property type="match status" value="1"/>
</dbReference>
<reference evidence="4 5" key="1">
    <citation type="journal article" date="2015" name="Genome Announc.">
        <title>Draft Genome Sequence of Norvancomycin-Producing Strain Amycolatopsis orientalis CPCC200066.</title>
        <authorList>
            <person name="Lei X."/>
            <person name="Yuan F."/>
            <person name="Shi Y."/>
            <person name="Li X."/>
            <person name="Wang L."/>
            <person name="Hong B."/>
        </authorList>
    </citation>
    <scope>NUCLEOTIDE SEQUENCE [LARGE SCALE GENOMIC DNA]</scope>
    <source>
        <strain evidence="4 5">B-37</strain>
    </source>
</reference>
<dbReference type="EMBL" id="CP016174">
    <property type="protein sequence ID" value="ANN14657.1"/>
    <property type="molecule type" value="Genomic_DNA"/>
</dbReference>